<name>A0A1I5P2U1_9RHOB</name>
<accession>A0A1I5P2U1</accession>
<proteinExistence type="predicted"/>
<dbReference type="Pfam" id="PF12804">
    <property type="entry name" value="NTP_transf_3"/>
    <property type="match status" value="1"/>
</dbReference>
<dbReference type="EMBL" id="FOXA01000004">
    <property type="protein sequence ID" value="SFP28170.1"/>
    <property type="molecule type" value="Genomic_DNA"/>
</dbReference>
<reference evidence="3 4" key="1">
    <citation type="submission" date="2016-10" db="EMBL/GenBank/DDBJ databases">
        <authorList>
            <person name="de Groot N.N."/>
        </authorList>
    </citation>
    <scope>NUCLEOTIDE SEQUENCE [LARGE SCALE GENOMIC DNA]</scope>
    <source>
        <strain evidence="3 4">DSM 19547</strain>
    </source>
</reference>
<keyword evidence="1" id="KW-0460">Magnesium</keyword>
<keyword evidence="3" id="KW-0808">Transferase</keyword>
<dbReference type="RefSeq" id="WP_093419963.1">
    <property type="nucleotide sequence ID" value="NZ_FOXA01000004.1"/>
</dbReference>
<dbReference type="AlphaFoldDB" id="A0A1I5P2U1"/>
<gene>
    <name evidence="3" type="ORF">SAMN04488047_104201</name>
</gene>
<keyword evidence="4" id="KW-1185">Reference proteome</keyword>
<dbReference type="InterPro" id="IPR025877">
    <property type="entry name" value="MobA-like_NTP_Trfase"/>
</dbReference>
<dbReference type="PANTHER" id="PTHR43777:SF1">
    <property type="entry name" value="MOLYBDENUM COFACTOR CYTIDYLYLTRANSFERASE"/>
    <property type="match status" value="1"/>
</dbReference>
<evidence type="ECO:0000256" key="1">
    <source>
        <dbReference type="ARBA" id="ARBA00022842"/>
    </source>
</evidence>
<dbReference type="OrthoDB" id="9779263at2"/>
<dbReference type="STRING" id="441119.SAMN04488047_104201"/>
<evidence type="ECO:0000313" key="3">
    <source>
        <dbReference type="EMBL" id="SFP28170.1"/>
    </source>
</evidence>
<organism evidence="3 4">
    <name type="scientific">Tranquillimonas alkanivorans</name>
    <dbReference type="NCBI Taxonomy" id="441119"/>
    <lineage>
        <taxon>Bacteria</taxon>
        <taxon>Pseudomonadati</taxon>
        <taxon>Pseudomonadota</taxon>
        <taxon>Alphaproteobacteria</taxon>
        <taxon>Rhodobacterales</taxon>
        <taxon>Roseobacteraceae</taxon>
        <taxon>Tranquillimonas</taxon>
    </lineage>
</organism>
<dbReference type="Gene3D" id="3.90.550.10">
    <property type="entry name" value="Spore Coat Polysaccharide Biosynthesis Protein SpsA, Chain A"/>
    <property type="match status" value="1"/>
</dbReference>
<dbReference type="InterPro" id="IPR029044">
    <property type="entry name" value="Nucleotide-diphossugar_trans"/>
</dbReference>
<sequence>MSAGPGVTILLLAAGASSRMRGRDKLLEEVDGRPLLRRQAEAAVATGAPVIATLPPRAPGRRAALAGLPVAVVEVPDAAEGMARSLSAGARAAGAPRGLLVVLADMPEITAEDMAALIEAFDGRTILRGAAEDGTPGHPVLFPRHLLADLAGLSGDSGAREIIREHGARPLHLPARHALTDLDTPEAWDAWRAARR</sequence>
<dbReference type="GO" id="GO:0016779">
    <property type="term" value="F:nucleotidyltransferase activity"/>
    <property type="evidence" value="ECO:0007669"/>
    <property type="project" value="UniProtKB-KW"/>
</dbReference>
<evidence type="ECO:0000313" key="4">
    <source>
        <dbReference type="Proteomes" id="UP000199356"/>
    </source>
</evidence>
<protein>
    <submittedName>
        <fullName evidence="3">CTP:molybdopterin cytidylyltransferase MocA</fullName>
    </submittedName>
</protein>
<dbReference type="Proteomes" id="UP000199356">
    <property type="component" value="Unassembled WGS sequence"/>
</dbReference>
<evidence type="ECO:0000259" key="2">
    <source>
        <dbReference type="Pfam" id="PF12804"/>
    </source>
</evidence>
<dbReference type="SUPFAM" id="SSF53448">
    <property type="entry name" value="Nucleotide-diphospho-sugar transferases"/>
    <property type="match status" value="1"/>
</dbReference>
<dbReference type="PANTHER" id="PTHR43777">
    <property type="entry name" value="MOLYBDENUM COFACTOR CYTIDYLYLTRANSFERASE"/>
    <property type="match status" value="1"/>
</dbReference>
<dbReference type="CDD" id="cd04182">
    <property type="entry name" value="GT_2_like_f"/>
    <property type="match status" value="1"/>
</dbReference>
<feature type="domain" description="MobA-like NTP transferase" evidence="2">
    <location>
        <begin position="10"/>
        <end position="166"/>
    </location>
</feature>
<keyword evidence="3" id="KW-0548">Nucleotidyltransferase</keyword>